<protein>
    <submittedName>
        <fullName evidence="2">Uncharacterized protein</fullName>
    </submittedName>
</protein>
<gene>
    <name evidence="2" type="ORF">BDN71DRAFT_1431460</name>
</gene>
<dbReference type="EMBL" id="MU154568">
    <property type="protein sequence ID" value="KAF9494832.1"/>
    <property type="molecule type" value="Genomic_DNA"/>
</dbReference>
<reference evidence="2" key="1">
    <citation type="submission" date="2020-11" db="EMBL/GenBank/DDBJ databases">
        <authorList>
            <consortium name="DOE Joint Genome Institute"/>
            <person name="Ahrendt S."/>
            <person name="Riley R."/>
            <person name="Andreopoulos W."/>
            <person name="Labutti K."/>
            <person name="Pangilinan J."/>
            <person name="Ruiz-Duenas F.J."/>
            <person name="Barrasa J.M."/>
            <person name="Sanchez-Garcia M."/>
            <person name="Camarero S."/>
            <person name="Miyauchi S."/>
            <person name="Serrano A."/>
            <person name="Linde D."/>
            <person name="Babiker R."/>
            <person name="Drula E."/>
            <person name="Ayuso-Fernandez I."/>
            <person name="Pacheco R."/>
            <person name="Padilla G."/>
            <person name="Ferreira P."/>
            <person name="Barriuso J."/>
            <person name="Kellner H."/>
            <person name="Castanera R."/>
            <person name="Alfaro M."/>
            <person name="Ramirez L."/>
            <person name="Pisabarro A.G."/>
            <person name="Kuo A."/>
            <person name="Tritt A."/>
            <person name="Lipzen A."/>
            <person name="He G."/>
            <person name="Yan M."/>
            <person name="Ng V."/>
            <person name="Cullen D."/>
            <person name="Martin F."/>
            <person name="Rosso M.-N."/>
            <person name="Henrissat B."/>
            <person name="Hibbett D."/>
            <person name="Martinez A.T."/>
            <person name="Grigoriev I.V."/>
        </authorList>
    </citation>
    <scope>NUCLEOTIDE SEQUENCE</scope>
    <source>
        <strain evidence="2">ATCC 90797</strain>
    </source>
</reference>
<evidence type="ECO:0000313" key="3">
    <source>
        <dbReference type="Proteomes" id="UP000807025"/>
    </source>
</evidence>
<feature type="region of interest" description="Disordered" evidence="1">
    <location>
        <begin position="1"/>
        <end position="37"/>
    </location>
</feature>
<organism evidence="2 3">
    <name type="scientific">Pleurotus eryngii</name>
    <name type="common">Boletus of the steppes</name>
    <dbReference type="NCBI Taxonomy" id="5323"/>
    <lineage>
        <taxon>Eukaryota</taxon>
        <taxon>Fungi</taxon>
        <taxon>Dikarya</taxon>
        <taxon>Basidiomycota</taxon>
        <taxon>Agaricomycotina</taxon>
        <taxon>Agaricomycetes</taxon>
        <taxon>Agaricomycetidae</taxon>
        <taxon>Agaricales</taxon>
        <taxon>Pleurotineae</taxon>
        <taxon>Pleurotaceae</taxon>
        <taxon>Pleurotus</taxon>
    </lineage>
</organism>
<evidence type="ECO:0000256" key="1">
    <source>
        <dbReference type="SAM" id="MobiDB-lite"/>
    </source>
</evidence>
<feature type="compositionally biased region" description="Basic and acidic residues" evidence="1">
    <location>
        <begin position="27"/>
        <end position="37"/>
    </location>
</feature>
<name>A0A9P5ZUR7_PLEER</name>
<dbReference type="AlphaFoldDB" id="A0A9P5ZUR7"/>
<sequence>MTATNSPIPPEPGQGTTNPSTDSELIDFNKDPADKPFDPNNFTLTSMHSLLTTSGTATALPNLYLILVFGLHDHAQHLKFHKKKAAAHAADPASLPPRDRTSCGAIPYHFPSGHSGPRSPPDVILDNENLHRTFHDQLWAIPGERLTARPTKQLASPKHSSFHSLLM</sequence>
<keyword evidence="3" id="KW-1185">Reference proteome</keyword>
<proteinExistence type="predicted"/>
<accession>A0A9P5ZUR7</accession>
<feature type="compositionally biased region" description="Polar residues" evidence="1">
    <location>
        <begin position="14"/>
        <end position="23"/>
    </location>
</feature>
<dbReference type="Proteomes" id="UP000807025">
    <property type="component" value="Unassembled WGS sequence"/>
</dbReference>
<comment type="caution">
    <text evidence="2">The sequence shown here is derived from an EMBL/GenBank/DDBJ whole genome shotgun (WGS) entry which is preliminary data.</text>
</comment>
<evidence type="ECO:0000313" key="2">
    <source>
        <dbReference type="EMBL" id="KAF9494832.1"/>
    </source>
</evidence>